<dbReference type="PANTHER" id="PTHR43434">
    <property type="entry name" value="PHOSPHOGLYCOLATE PHOSPHATASE"/>
    <property type="match status" value="1"/>
</dbReference>
<evidence type="ECO:0000256" key="5">
    <source>
        <dbReference type="ARBA" id="ARBA00013078"/>
    </source>
</evidence>
<gene>
    <name evidence="11" type="ORF">WNY58_00335</name>
</gene>
<dbReference type="InterPro" id="IPR037512">
    <property type="entry name" value="PGPase_prok"/>
</dbReference>
<name>A0ABU9TM86_9GAMM</name>
<dbReference type="PANTHER" id="PTHR43434:SF1">
    <property type="entry name" value="PHOSPHOGLYCOLATE PHOSPHATASE"/>
    <property type="match status" value="1"/>
</dbReference>
<evidence type="ECO:0000256" key="8">
    <source>
        <dbReference type="ARBA" id="ARBA00022842"/>
    </source>
</evidence>
<dbReference type="Gene3D" id="3.40.50.1000">
    <property type="entry name" value="HAD superfamily/HAD-like"/>
    <property type="match status" value="1"/>
</dbReference>
<dbReference type="EMBL" id="JBBMRA010000001">
    <property type="protein sequence ID" value="MEM5534824.1"/>
    <property type="molecule type" value="Genomic_DNA"/>
</dbReference>
<protein>
    <recommendedName>
        <fullName evidence="5 10">Phosphoglycolate phosphatase</fullName>
        <shortName evidence="10">PGP</shortName>
        <shortName evidence="10">PGPase</shortName>
        <ecNumber evidence="5 10">3.1.3.18</ecNumber>
    </recommendedName>
</protein>
<comment type="similarity">
    <text evidence="4 10">Belongs to the HAD-like hydrolase superfamily. CbbY/CbbZ/Gph/YieH family.</text>
</comment>
<evidence type="ECO:0000256" key="6">
    <source>
        <dbReference type="ARBA" id="ARBA00022723"/>
    </source>
</evidence>
<dbReference type="InterPro" id="IPR023214">
    <property type="entry name" value="HAD_sf"/>
</dbReference>
<keyword evidence="7 10" id="KW-0378">Hydrolase</keyword>
<dbReference type="InterPro" id="IPR023198">
    <property type="entry name" value="PGP-like_dom2"/>
</dbReference>
<evidence type="ECO:0000256" key="4">
    <source>
        <dbReference type="ARBA" id="ARBA00006171"/>
    </source>
</evidence>
<comment type="cofactor">
    <cofactor evidence="2 10">
        <name>Mg(2+)</name>
        <dbReference type="ChEBI" id="CHEBI:18420"/>
    </cofactor>
</comment>
<evidence type="ECO:0000313" key="12">
    <source>
        <dbReference type="Proteomes" id="UP001449225"/>
    </source>
</evidence>
<evidence type="ECO:0000256" key="2">
    <source>
        <dbReference type="ARBA" id="ARBA00001946"/>
    </source>
</evidence>
<dbReference type="CDD" id="cd16417">
    <property type="entry name" value="HAD_PGPase"/>
    <property type="match status" value="1"/>
</dbReference>
<dbReference type="HAMAP" id="MF_00495">
    <property type="entry name" value="GPH_hydrolase_bact"/>
    <property type="match status" value="1"/>
</dbReference>
<dbReference type="Gene3D" id="1.10.150.240">
    <property type="entry name" value="Putative phosphatase, domain 2"/>
    <property type="match status" value="1"/>
</dbReference>
<dbReference type="Proteomes" id="UP001449225">
    <property type="component" value="Unassembled WGS sequence"/>
</dbReference>
<evidence type="ECO:0000256" key="1">
    <source>
        <dbReference type="ARBA" id="ARBA00000830"/>
    </source>
</evidence>
<dbReference type="InterPro" id="IPR036412">
    <property type="entry name" value="HAD-like_sf"/>
</dbReference>
<dbReference type="SFLD" id="SFLDG01129">
    <property type="entry name" value="C1.5:_HAD__Beta-PGM__Phosphata"/>
    <property type="match status" value="1"/>
</dbReference>
<dbReference type="RefSeq" id="WP_339892354.1">
    <property type="nucleotide sequence ID" value="NZ_CAXBCE010000046.1"/>
</dbReference>
<evidence type="ECO:0000256" key="3">
    <source>
        <dbReference type="ARBA" id="ARBA00004818"/>
    </source>
</evidence>
<dbReference type="InterPro" id="IPR006439">
    <property type="entry name" value="HAD-SF_hydro_IA"/>
</dbReference>
<dbReference type="InterPro" id="IPR041492">
    <property type="entry name" value="HAD_2"/>
</dbReference>
<comment type="function">
    <text evidence="10">Specifically catalyzes the dephosphorylation of 2-phosphoglycolate. Is involved in the dissimilation of the intracellular 2-phosphoglycolate formed during the DNA repair of 3'-phosphoglycolate ends, a major class of DNA lesions induced by oxidative stress.</text>
</comment>
<comment type="catalytic activity">
    <reaction evidence="1 10">
        <text>2-phosphoglycolate + H2O = glycolate + phosphate</text>
        <dbReference type="Rhea" id="RHEA:14369"/>
        <dbReference type="ChEBI" id="CHEBI:15377"/>
        <dbReference type="ChEBI" id="CHEBI:29805"/>
        <dbReference type="ChEBI" id="CHEBI:43474"/>
        <dbReference type="ChEBI" id="CHEBI:58033"/>
        <dbReference type="EC" id="3.1.3.18"/>
    </reaction>
</comment>
<dbReference type="SFLD" id="SFLDG01135">
    <property type="entry name" value="C1.5.6:_HAD__Beta-PGM__Phospha"/>
    <property type="match status" value="1"/>
</dbReference>
<comment type="caution">
    <text evidence="11">The sequence shown here is derived from an EMBL/GenBank/DDBJ whole genome shotgun (WGS) entry which is preliminary data.</text>
</comment>
<feature type="binding site" evidence="10">
    <location>
        <position position="16"/>
    </location>
    <ligand>
        <name>Mg(2+)</name>
        <dbReference type="ChEBI" id="CHEBI:18420"/>
    </ligand>
</feature>
<dbReference type="SFLD" id="SFLDS00003">
    <property type="entry name" value="Haloacid_Dehalogenase"/>
    <property type="match status" value="1"/>
</dbReference>
<dbReference type="NCBIfam" id="TIGR01549">
    <property type="entry name" value="HAD-SF-IA-v1"/>
    <property type="match status" value="1"/>
</dbReference>
<dbReference type="Pfam" id="PF13419">
    <property type="entry name" value="HAD_2"/>
    <property type="match status" value="1"/>
</dbReference>
<dbReference type="EC" id="3.1.3.18" evidence="5 10"/>
<proteinExistence type="inferred from homology"/>
<organism evidence="11 12">
    <name type="scientific">Neptuniibacter pectenicola</name>
    <dbReference type="NCBI Taxonomy" id="1806669"/>
    <lineage>
        <taxon>Bacteria</taxon>
        <taxon>Pseudomonadati</taxon>
        <taxon>Pseudomonadota</taxon>
        <taxon>Gammaproteobacteria</taxon>
        <taxon>Oceanospirillales</taxon>
        <taxon>Oceanospirillaceae</taxon>
        <taxon>Neptuniibacter</taxon>
    </lineage>
</organism>
<evidence type="ECO:0000313" key="11">
    <source>
        <dbReference type="EMBL" id="MEM5534824.1"/>
    </source>
</evidence>
<dbReference type="SUPFAM" id="SSF56784">
    <property type="entry name" value="HAD-like"/>
    <property type="match status" value="1"/>
</dbReference>
<feature type="binding site" evidence="10">
    <location>
        <position position="18"/>
    </location>
    <ligand>
        <name>Mg(2+)</name>
        <dbReference type="ChEBI" id="CHEBI:18420"/>
    </ligand>
</feature>
<evidence type="ECO:0000256" key="7">
    <source>
        <dbReference type="ARBA" id="ARBA00022801"/>
    </source>
</evidence>
<dbReference type="PRINTS" id="PR00413">
    <property type="entry name" value="HADHALOGNASE"/>
</dbReference>
<sequence length="224" mass="23840">MRQLFSGQLPELIMFDLDGTLVDSVPDLASAIDKMLVALGRDEAGVDKVVRWVGNGATALVRRALVDAFGAVPVDDGLFDHGYELFLRFYGEATADQSQLYSGALACLEGLKGQGIKLALVTNKPLAFTQTMLAGFGLDGFFSVVLGGDSLPQKKPDPSPLLEAMRQCGVKAEHSLMVGDSVNDVRAARAAGCPVVCVPYGYNHGDAISLSKPDLIVDRLDQLL</sequence>
<dbReference type="GO" id="GO:0008967">
    <property type="term" value="F:phosphoglycolate phosphatase activity"/>
    <property type="evidence" value="ECO:0007669"/>
    <property type="project" value="UniProtKB-EC"/>
</dbReference>
<evidence type="ECO:0000256" key="9">
    <source>
        <dbReference type="ARBA" id="ARBA00023277"/>
    </source>
</evidence>
<dbReference type="NCBIfam" id="NF009695">
    <property type="entry name" value="PRK13222.1-2"/>
    <property type="match status" value="1"/>
</dbReference>
<reference evidence="11 12" key="1">
    <citation type="submission" date="2024-03" db="EMBL/GenBank/DDBJ databases">
        <title>Community enrichment and isolation of bacterial strains for fucoidan degradation.</title>
        <authorList>
            <person name="Sichert A."/>
        </authorList>
    </citation>
    <scope>NUCLEOTIDE SEQUENCE [LARGE SCALE GENOMIC DNA]</scope>
    <source>
        <strain evidence="11 12">AS76</strain>
    </source>
</reference>
<keyword evidence="6 10" id="KW-0479">Metal-binding</keyword>
<feature type="active site" description="Nucleophile" evidence="10">
    <location>
        <position position="16"/>
    </location>
</feature>
<keyword evidence="12" id="KW-1185">Reference proteome</keyword>
<comment type="pathway">
    <text evidence="3 10">Organic acid metabolism; glycolate biosynthesis; glycolate from 2-phosphoglycolate: step 1/1.</text>
</comment>
<accession>A0ABU9TM86</accession>
<feature type="binding site" evidence="10">
    <location>
        <position position="180"/>
    </location>
    <ligand>
        <name>Mg(2+)</name>
        <dbReference type="ChEBI" id="CHEBI:18420"/>
    </ligand>
</feature>
<keyword evidence="9 10" id="KW-0119">Carbohydrate metabolism</keyword>
<keyword evidence="8 10" id="KW-0460">Magnesium</keyword>
<dbReference type="NCBIfam" id="TIGR01509">
    <property type="entry name" value="HAD-SF-IA-v3"/>
    <property type="match status" value="1"/>
</dbReference>
<dbReference type="InterPro" id="IPR050155">
    <property type="entry name" value="HAD-like_hydrolase_sf"/>
</dbReference>
<evidence type="ECO:0000256" key="10">
    <source>
        <dbReference type="HAMAP-Rule" id="MF_00495"/>
    </source>
</evidence>
<dbReference type="NCBIfam" id="TIGR01449">
    <property type="entry name" value="PGP_bact"/>
    <property type="match status" value="1"/>
</dbReference>